<keyword evidence="2" id="KW-0479">Metal-binding</keyword>
<dbReference type="InterPro" id="IPR050987">
    <property type="entry name" value="AtrR-like"/>
</dbReference>
<feature type="region of interest" description="Disordered" evidence="5">
    <location>
        <begin position="807"/>
        <end position="846"/>
    </location>
</feature>
<dbReference type="PROSITE" id="PS00463">
    <property type="entry name" value="ZN2_CY6_FUNGAL_1"/>
    <property type="match status" value="1"/>
</dbReference>
<feature type="compositionally biased region" description="Pro residues" evidence="5">
    <location>
        <begin position="190"/>
        <end position="205"/>
    </location>
</feature>
<name>A0A4Y7QE64_9AGAM</name>
<dbReference type="Pfam" id="PF04082">
    <property type="entry name" value="Fungal_trans"/>
    <property type="match status" value="1"/>
</dbReference>
<keyword evidence="4" id="KW-0539">Nucleus</keyword>
<dbReference type="CDD" id="cd00067">
    <property type="entry name" value="GAL4"/>
    <property type="match status" value="1"/>
</dbReference>
<gene>
    <name evidence="7" type="ORF">BD410DRAFT_784479</name>
</gene>
<dbReference type="SUPFAM" id="SSF57701">
    <property type="entry name" value="Zn2/Cys6 DNA-binding domain"/>
    <property type="match status" value="1"/>
</dbReference>
<evidence type="ECO:0000256" key="2">
    <source>
        <dbReference type="ARBA" id="ARBA00022723"/>
    </source>
</evidence>
<evidence type="ECO:0000256" key="5">
    <source>
        <dbReference type="SAM" id="MobiDB-lite"/>
    </source>
</evidence>
<comment type="subcellular location">
    <subcellularLocation>
        <location evidence="1">Nucleus</location>
    </subcellularLocation>
</comment>
<dbReference type="PROSITE" id="PS50048">
    <property type="entry name" value="ZN2_CY6_FUNGAL_2"/>
    <property type="match status" value="1"/>
</dbReference>
<feature type="domain" description="Zn(2)-C6 fungal-type" evidence="6">
    <location>
        <begin position="86"/>
        <end position="114"/>
    </location>
</feature>
<dbReference type="GO" id="GO:0008270">
    <property type="term" value="F:zinc ion binding"/>
    <property type="evidence" value="ECO:0007669"/>
    <property type="project" value="InterPro"/>
</dbReference>
<feature type="compositionally biased region" description="Low complexity" evidence="5">
    <location>
        <begin position="813"/>
        <end position="826"/>
    </location>
</feature>
<sequence>MTHILPPHADLNIPQHSSISAALEMEQQQQQQHQQQQHQQQQQHNDPQQSQQSSSASGRKRKKAGVDNEDPPTPTEPRRLRRSHEACARCRSKKIKCDSKHPKCTACATAGTQCNQEDRHRQILTPRGHTDRLERQLAQCAVLLKRQYPNFNIDDIDNVLAREGIDFDASPTSASGPFHVGSEAASPGGSFPPRPDGAPPQPKGFQYPPPQHMVHPGYPHPISVPPYPNGAPYPPGFPPPGYNPHIHPAFQHGIPPPPRPSSGGEDIKGQDPQFNDMSNAQALAKNFGVSQQIVQDLKLAAAVAAETEDLAVGSGGLSSGRDRELTETAPPRNVANWITVTMQRNTFVASAAATVNIWLPKDRSMVKRIVHVYFTRLNYHRPVYNRVDFEQKLDALYDGLRVLHDPGYVCSLYLILALGTMCDLNKTAGDVKDEPSGSPTSFKKVLPMDWPEHGEFVERALAVKPDLRVTVSSLQALILLQWYLYTERQGRTLWRLVGSLVRLAIELGLHHDPTQQGLTFSEEECQLRIRLWGIVMVHDRGTSILLGRPLAIAPSDSNTPRPSRNKSGQLDFSEHFLYSGPMAEIQADIVNSLYSPMRQSKETIMRHATRIIKSMVEYRRQLPDAYKYYFGGTEDWSPERRTKLVEQITDDQGLTLLKLGISRILLLRALFSSKELPYAQKHKALVDAIITSHNIIVVHYQLIRFPDVGFFVSPIPLHIAAMVILYGHMSRCERLPPQVALEDIWMALDMLPRFRWRWERKDLNGGHPLILKLAEKVFDTNLHQVCRTGLPMLIPEMDWDMDSPIGSLTPNSAGHPQTTPTQTHATFPNGPHAHGRSGDNMGGSEGGGRHLADVPAGLFWPIDPQNLVGEQMRLGHPQSSQPPYQSIGMIGCEPSQDSYMLEEKDPSLTNAQMQRWMNAIDQQGLHALMHASQAAHISQGGVPLQTG</sequence>
<protein>
    <recommendedName>
        <fullName evidence="6">Zn(2)-C6 fungal-type domain-containing protein</fullName>
    </recommendedName>
</protein>
<feature type="region of interest" description="Disordered" evidence="5">
    <location>
        <begin position="235"/>
        <end position="275"/>
    </location>
</feature>
<dbReference type="Proteomes" id="UP000294933">
    <property type="component" value="Unassembled WGS sequence"/>
</dbReference>
<dbReference type="GO" id="GO:0006351">
    <property type="term" value="P:DNA-templated transcription"/>
    <property type="evidence" value="ECO:0007669"/>
    <property type="project" value="InterPro"/>
</dbReference>
<dbReference type="PANTHER" id="PTHR46910:SF3">
    <property type="entry name" value="HALOTOLERANCE PROTEIN 9-RELATED"/>
    <property type="match status" value="1"/>
</dbReference>
<feature type="compositionally biased region" description="Low complexity" evidence="5">
    <location>
        <begin position="27"/>
        <end position="55"/>
    </location>
</feature>
<keyword evidence="8" id="KW-1185">Reference proteome</keyword>
<dbReference type="InterPro" id="IPR036864">
    <property type="entry name" value="Zn2-C6_fun-type_DNA-bd_sf"/>
</dbReference>
<dbReference type="InterPro" id="IPR007219">
    <property type="entry name" value="XnlR_reg_dom"/>
</dbReference>
<dbReference type="STRING" id="50990.A0A4Y7QE64"/>
<dbReference type="GO" id="GO:0005634">
    <property type="term" value="C:nucleus"/>
    <property type="evidence" value="ECO:0007669"/>
    <property type="project" value="UniProtKB-SubCell"/>
</dbReference>
<evidence type="ECO:0000256" key="1">
    <source>
        <dbReference type="ARBA" id="ARBA00004123"/>
    </source>
</evidence>
<dbReference type="InterPro" id="IPR001138">
    <property type="entry name" value="Zn2Cys6_DnaBD"/>
</dbReference>
<proteinExistence type="predicted"/>
<dbReference type="PANTHER" id="PTHR46910">
    <property type="entry name" value="TRANSCRIPTION FACTOR PDR1"/>
    <property type="match status" value="1"/>
</dbReference>
<keyword evidence="3" id="KW-0238">DNA-binding</keyword>
<evidence type="ECO:0000256" key="4">
    <source>
        <dbReference type="ARBA" id="ARBA00023242"/>
    </source>
</evidence>
<feature type="region of interest" description="Disordered" evidence="5">
    <location>
        <begin position="168"/>
        <end position="205"/>
    </location>
</feature>
<evidence type="ECO:0000256" key="3">
    <source>
        <dbReference type="ARBA" id="ARBA00023125"/>
    </source>
</evidence>
<dbReference type="GO" id="GO:0000981">
    <property type="term" value="F:DNA-binding transcription factor activity, RNA polymerase II-specific"/>
    <property type="evidence" value="ECO:0007669"/>
    <property type="project" value="InterPro"/>
</dbReference>
<dbReference type="CDD" id="cd12148">
    <property type="entry name" value="fungal_TF_MHR"/>
    <property type="match status" value="1"/>
</dbReference>
<dbReference type="OrthoDB" id="4064873at2759"/>
<organism evidence="7 8">
    <name type="scientific">Rickenella mellea</name>
    <dbReference type="NCBI Taxonomy" id="50990"/>
    <lineage>
        <taxon>Eukaryota</taxon>
        <taxon>Fungi</taxon>
        <taxon>Dikarya</taxon>
        <taxon>Basidiomycota</taxon>
        <taxon>Agaricomycotina</taxon>
        <taxon>Agaricomycetes</taxon>
        <taxon>Hymenochaetales</taxon>
        <taxon>Rickenellaceae</taxon>
        <taxon>Rickenella</taxon>
    </lineage>
</organism>
<accession>A0A4Y7QE64</accession>
<dbReference type="GO" id="GO:0003677">
    <property type="term" value="F:DNA binding"/>
    <property type="evidence" value="ECO:0007669"/>
    <property type="project" value="UniProtKB-KW"/>
</dbReference>
<reference evidence="7 8" key="1">
    <citation type="submission" date="2018-06" db="EMBL/GenBank/DDBJ databases">
        <title>A transcriptomic atlas of mushroom development highlights an independent origin of complex multicellularity.</title>
        <authorList>
            <consortium name="DOE Joint Genome Institute"/>
            <person name="Krizsan K."/>
            <person name="Almasi E."/>
            <person name="Merenyi Z."/>
            <person name="Sahu N."/>
            <person name="Viragh M."/>
            <person name="Koszo T."/>
            <person name="Mondo S."/>
            <person name="Kiss B."/>
            <person name="Balint B."/>
            <person name="Kues U."/>
            <person name="Barry K."/>
            <person name="Hegedus J.C."/>
            <person name="Henrissat B."/>
            <person name="Johnson J."/>
            <person name="Lipzen A."/>
            <person name="Ohm R."/>
            <person name="Nagy I."/>
            <person name="Pangilinan J."/>
            <person name="Yan J."/>
            <person name="Xiong Y."/>
            <person name="Grigoriev I.V."/>
            <person name="Hibbett D.S."/>
            <person name="Nagy L.G."/>
        </authorList>
    </citation>
    <scope>NUCLEOTIDE SEQUENCE [LARGE SCALE GENOMIC DNA]</scope>
    <source>
        <strain evidence="7 8">SZMC22713</strain>
    </source>
</reference>
<dbReference type="Gene3D" id="4.10.240.10">
    <property type="entry name" value="Zn(2)-C6 fungal-type DNA-binding domain"/>
    <property type="match status" value="1"/>
</dbReference>
<dbReference type="AlphaFoldDB" id="A0A4Y7QE64"/>
<dbReference type="VEuPathDB" id="FungiDB:BD410DRAFT_784479"/>
<dbReference type="SMART" id="SM00906">
    <property type="entry name" value="Fungal_trans"/>
    <property type="match status" value="1"/>
</dbReference>
<feature type="region of interest" description="Disordered" evidence="5">
    <location>
        <begin position="1"/>
        <end position="85"/>
    </location>
</feature>
<evidence type="ECO:0000313" key="7">
    <source>
        <dbReference type="EMBL" id="TDL25488.1"/>
    </source>
</evidence>
<dbReference type="EMBL" id="ML170163">
    <property type="protein sequence ID" value="TDL25488.1"/>
    <property type="molecule type" value="Genomic_DNA"/>
</dbReference>
<dbReference type="Pfam" id="PF00172">
    <property type="entry name" value="Zn_clus"/>
    <property type="match status" value="1"/>
</dbReference>
<evidence type="ECO:0000313" key="8">
    <source>
        <dbReference type="Proteomes" id="UP000294933"/>
    </source>
</evidence>
<evidence type="ECO:0000259" key="6">
    <source>
        <dbReference type="PROSITE" id="PS50048"/>
    </source>
</evidence>
<dbReference type="SMART" id="SM00066">
    <property type="entry name" value="GAL4"/>
    <property type="match status" value="1"/>
</dbReference>